<accession>A0A833ZB14</accession>
<dbReference type="GO" id="GO:0016607">
    <property type="term" value="C:nuclear speck"/>
    <property type="evidence" value="ECO:0007669"/>
    <property type="project" value="UniProtKB-SubCell"/>
</dbReference>
<dbReference type="EMBL" id="JABVXQ010000009">
    <property type="protein sequence ID" value="KAF6090795.1"/>
    <property type="molecule type" value="Genomic_DNA"/>
</dbReference>
<evidence type="ECO:0000256" key="1">
    <source>
        <dbReference type="ARBA" id="ARBA00004324"/>
    </source>
</evidence>
<feature type="domain" description="NOPS" evidence="4">
    <location>
        <begin position="89"/>
        <end position="136"/>
    </location>
</feature>
<evidence type="ECO:0000259" key="4">
    <source>
        <dbReference type="Pfam" id="PF08075"/>
    </source>
</evidence>
<evidence type="ECO:0000256" key="2">
    <source>
        <dbReference type="ARBA" id="ARBA00022737"/>
    </source>
</evidence>
<dbReference type="InterPro" id="IPR012975">
    <property type="entry name" value="NOPS"/>
</dbReference>
<evidence type="ECO:0000256" key="3">
    <source>
        <dbReference type="ARBA" id="ARBA00022884"/>
    </source>
</evidence>
<organism evidence="5 6">
    <name type="scientific">Phyllostomus discolor</name>
    <name type="common">pale spear-nosed bat</name>
    <dbReference type="NCBI Taxonomy" id="89673"/>
    <lineage>
        <taxon>Eukaryota</taxon>
        <taxon>Metazoa</taxon>
        <taxon>Chordata</taxon>
        <taxon>Craniata</taxon>
        <taxon>Vertebrata</taxon>
        <taxon>Euteleostomi</taxon>
        <taxon>Mammalia</taxon>
        <taxon>Eutheria</taxon>
        <taxon>Laurasiatheria</taxon>
        <taxon>Chiroptera</taxon>
        <taxon>Yangochiroptera</taxon>
        <taxon>Phyllostomidae</taxon>
        <taxon>Phyllostominae</taxon>
        <taxon>Phyllostomus</taxon>
    </lineage>
</organism>
<comment type="subcellular location">
    <subcellularLocation>
        <location evidence="1">Nucleus speckle</location>
    </subcellularLocation>
</comment>
<name>A0A833ZB14_9CHIR</name>
<dbReference type="Proteomes" id="UP000664940">
    <property type="component" value="Unassembled WGS sequence"/>
</dbReference>
<gene>
    <name evidence="5" type="ORF">HJG60_012183</name>
</gene>
<dbReference type="FunFam" id="3.30.70.330:FF:000043">
    <property type="entry name" value="paraspeckle component 1 isoform X1"/>
    <property type="match status" value="1"/>
</dbReference>
<sequence>MESSCMCFAYRSTSFTAQNFVCDEQTAGGRLSMFGQVERSVVIVDDQGRPSGKGTDEFLGKPAVRKALYRCSEGSCLLTTLLRLRLGSQPMDQLDDEKGFPEKLVVKNQQFLKEEEQLSKFAQPGSFEYEYAMHWKTVIEREK</sequence>
<dbReference type="AlphaFoldDB" id="A0A833ZB14"/>
<proteinExistence type="predicted"/>
<dbReference type="GO" id="GO:0003723">
    <property type="term" value="F:RNA binding"/>
    <property type="evidence" value="ECO:0007669"/>
    <property type="project" value="UniProtKB-KW"/>
</dbReference>
<dbReference type="Gene3D" id="6.10.250.1170">
    <property type="match status" value="1"/>
</dbReference>
<protein>
    <recommendedName>
        <fullName evidence="4">NOPS domain-containing protein</fullName>
    </recommendedName>
</protein>
<evidence type="ECO:0000313" key="6">
    <source>
        <dbReference type="Proteomes" id="UP000664940"/>
    </source>
</evidence>
<keyword evidence="2" id="KW-0677">Repeat</keyword>
<evidence type="ECO:0000313" key="5">
    <source>
        <dbReference type="EMBL" id="KAF6090795.1"/>
    </source>
</evidence>
<reference evidence="5 6" key="1">
    <citation type="journal article" date="2020" name="Nature">
        <title>Six reference-quality genomes reveal evolution of bat adaptations.</title>
        <authorList>
            <person name="Jebb D."/>
            <person name="Huang Z."/>
            <person name="Pippel M."/>
            <person name="Hughes G.M."/>
            <person name="Lavrichenko K."/>
            <person name="Devanna P."/>
            <person name="Winkler S."/>
            <person name="Jermiin L.S."/>
            <person name="Skirmuntt E.C."/>
            <person name="Katzourakis A."/>
            <person name="Burkitt-Gray L."/>
            <person name="Ray D.A."/>
            <person name="Sullivan K.A.M."/>
            <person name="Roscito J.G."/>
            <person name="Kirilenko B.M."/>
            <person name="Davalos L.M."/>
            <person name="Corthals A.P."/>
            <person name="Power M.L."/>
            <person name="Jones G."/>
            <person name="Ransome R.D."/>
            <person name="Dechmann D.K.N."/>
            <person name="Locatelli A.G."/>
            <person name="Puechmaille S.J."/>
            <person name="Fedrigo O."/>
            <person name="Jarvis E.D."/>
            <person name="Hiller M."/>
            <person name="Vernes S.C."/>
            <person name="Myers E.W."/>
            <person name="Teeling E.C."/>
        </authorList>
    </citation>
    <scope>NUCLEOTIDE SEQUENCE [LARGE SCALE GENOMIC DNA]</scope>
    <source>
        <strain evidence="5">Bat1K_MPI-CBG_1</strain>
    </source>
</reference>
<keyword evidence="3" id="KW-0694">RNA-binding</keyword>
<dbReference type="Pfam" id="PF08075">
    <property type="entry name" value="NOPS"/>
    <property type="match status" value="1"/>
</dbReference>
<comment type="caution">
    <text evidence="5">The sequence shown here is derived from an EMBL/GenBank/DDBJ whole genome shotgun (WGS) entry which is preliminary data.</text>
</comment>